<dbReference type="Gene3D" id="3.30.450.280">
    <property type="entry name" value="GAF domain"/>
    <property type="match status" value="1"/>
</dbReference>
<name>A0A2M8Q8H4_9CHLR</name>
<sequence length="222" mass="24996">TGRILNAEEQPLLMQALKSGSGGRRQREVLSNGAPVIQDVFPIHNQDNRVIGAMLVETNMIAHERQRRRNRHFRQAVVWLQEMCVRGELESAATLSRFSLYDGVYMVDPTRTVVYMSGIAANLFRSIGITPEVHGQQLASLEPCDVELVERAFATNLCQSARVESEDGRIWVRSAIPLRMPPIGWRHYWLALPWTPFSPHPGEHGVDAVLVLLHNATEAVQK</sequence>
<evidence type="ECO:0000313" key="3">
    <source>
        <dbReference type="Proteomes" id="UP000230790"/>
    </source>
</evidence>
<dbReference type="EMBL" id="PGTN01000469">
    <property type="protein sequence ID" value="PJF46102.1"/>
    <property type="molecule type" value="Genomic_DNA"/>
</dbReference>
<feature type="domain" description="Histidine kinase PdtaS GAF" evidence="1">
    <location>
        <begin position="2"/>
        <end position="75"/>
    </location>
</feature>
<gene>
    <name evidence="2" type="ORF">CUN48_15510</name>
</gene>
<proteinExistence type="predicted"/>
<dbReference type="AlphaFoldDB" id="A0A2M8Q8H4"/>
<accession>A0A2M8Q8H4</accession>
<protein>
    <recommendedName>
        <fullName evidence="1">Histidine kinase PdtaS GAF domain-containing protein</fullName>
    </recommendedName>
</protein>
<feature type="non-terminal residue" evidence="2">
    <location>
        <position position="1"/>
    </location>
</feature>
<dbReference type="Proteomes" id="UP000230790">
    <property type="component" value="Unassembled WGS sequence"/>
</dbReference>
<evidence type="ECO:0000313" key="2">
    <source>
        <dbReference type="EMBL" id="PJF46102.1"/>
    </source>
</evidence>
<feature type="non-terminal residue" evidence="2">
    <location>
        <position position="222"/>
    </location>
</feature>
<reference evidence="2 3" key="1">
    <citation type="submission" date="2017-11" db="EMBL/GenBank/DDBJ databases">
        <title>Evolution of Phototrophy in the Chloroflexi Phylum Driven by Horizontal Gene Transfer.</title>
        <authorList>
            <person name="Ward L.M."/>
            <person name="Hemp J."/>
            <person name="Shih P.M."/>
            <person name="Mcglynn S.E."/>
            <person name="Fischer W."/>
        </authorList>
    </citation>
    <scope>NUCLEOTIDE SEQUENCE [LARGE SCALE GENOMIC DNA]</scope>
    <source>
        <strain evidence="2">JP3_7</strain>
    </source>
</reference>
<organism evidence="2 3">
    <name type="scientific">Candidatus Thermofonsia Clade 3 bacterium</name>
    <dbReference type="NCBI Taxonomy" id="2364212"/>
    <lineage>
        <taxon>Bacteria</taxon>
        <taxon>Bacillati</taxon>
        <taxon>Chloroflexota</taxon>
        <taxon>Candidatus Thermofontia</taxon>
        <taxon>Candidatus Thermofonsia Clade 3</taxon>
    </lineage>
</organism>
<dbReference type="InterPro" id="IPR038424">
    <property type="entry name" value="H_kinase_PdtaS_GAF_sf"/>
</dbReference>
<comment type="caution">
    <text evidence="2">The sequence shown here is derived from an EMBL/GenBank/DDBJ whole genome shotgun (WGS) entry which is preliminary data.</text>
</comment>
<dbReference type="Gene3D" id="3.30.450.20">
    <property type="entry name" value="PAS domain"/>
    <property type="match status" value="1"/>
</dbReference>
<evidence type="ECO:0000259" key="1">
    <source>
        <dbReference type="Pfam" id="PF12282"/>
    </source>
</evidence>
<dbReference type="Pfam" id="PF12282">
    <property type="entry name" value="GAF_PdtaS"/>
    <property type="match status" value="1"/>
</dbReference>
<dbReference type="InterPro" id="IPR022066">
    <property type="entry name" value="PdtaS_GAF"/>
</dbReference>